<dbReference type="AlphaFoldDB" id="A0A0F4GFY8"/>
<organism evidence="1 2">
    <name type="scientific">Zymoseptoria brevis</name>
    <dbReference type="NCBI Taxonomy" id="1047168"/>
    <lineage>
        <taxon>Eukaryota</taxon>
        <taxon>Fungi</taxon>
        <taxon>Dikarya</taxon>
        <taxon>Ascomycota</taxon>
        <taxon>Pezizomycotina</taxon>
        <taxon>Dothideomycetes</taxon>
        <taxon>Dothideomycetidae</taxon>
        <taxon>Mycosphaerellales</taxon>
        <taxon>Mycosphaerellaceae</taxon>
        <taxon>Zymoseptoria</taxon>
    </lineage>
</organism>
<gene>
    <name evidence="1" type="ORF">TI39_contig669g00020</name>
</gene>
<protein>
    <submittedName>
        <fullName evidence="1">Uncharacterized protein</fullName>
    </submittedName>
</protein>
<reference evidence="1 2" key="1">
    <citation type="submission" date="2015-03" db="EMBL/GenBank/DDBJ databases">
        <title>RNA-seq based gene annotation and comparative genomics of four Zymoseptoria species reveal species-specific pathogenicity related genes and transposable element activity.</title>
        <authorList>
            <person name="Grandaubert J."/>
            <person name="Bhattacharyya A."/>
            <person name="Stukenbrock E.H."/>
        </authorList>
    </citation>
    <scope>NUCLEOTIDE SEQUENCE [LARGE SCALE GENOMIC DNA]</scope>
    <source>
        <strain evidence="1 2">Zb18110</strain>
    </source>
</reference>
<keyword evidence="2" id="KW-1185">Reference proteome</keyword>
<comment type="caution">
    <text evidence="1">The sequence shown here is derived from an EMBL/GenBank/DDBJ whole genome shotgun (WGS) entry which is preliminary data.</text>
</comment>
<proteinExistence type="predicted"/>
<sequence length="185" mass="20027">MTEYLSKPTTVRLLRDAAELIVILRNLLKATEHDRSIQFATLGQAVEGEQAAYKEIEFSQELLSAATASTKVESHGLVQAKAVAARLATESKTLHDTCRTIMSKSGVGCASESEIPFNVARMMAKVEKFNKLAEEGEWTGDRHSIALSKTDVTMGSLNALADELEGNEELAEAAAGRLEVTEEEG</sequence>
<evidence type="ECO:0000313" key="1">
    <source>
        <dbReference type="EMBL" id="KJX96344.1"/>
    </source>
</evidence>
<dbReference type="EMBL" id="LAFY01000661">
    <property type="protein sequence ID" value="KJX96344.1"/>
    <property type="molecule type" value="Genomic_DNA"/>
</dbReference>
<dbReference type="Proteomes" id="UP000033647">
    <property type="component" value="Unassembled WGS sequence"/>
</dbReference>
<evidence type="ECO:0000313" key="2">
    <source>
        <dbReference type="Proteomes" id="UP000033647"/>
    </source>
</evidence>
<accession>A0A0F4GFY8</accession>
<name>A0A0F4GFY8_9PEZI</name>